<evidence type="ECO:0000313" key="3">
    <source>
        <dbReference type="EnsemblMetazoa" id="tetur04g07500.1"/>
    </source>
</evidence>
<dbReference type="OrthoDB" id="10477870at2759"/>
<feature type="compositionally biased region" description="Basic and acidic residues" evidence="1">
    <location>
        <begin position="329"/>
        <end position="339"/>
    </location>
</feature>
<keyword evidence="4" id="KW-1185">Reference proteome</keyword>
<dbReference type="HOGENOM" id="CLU_594929_0_0_1"/>
<evidence type="ECO:0000313" key="4">
    <source>
        <dbReference type="Proteomes" id="UP000015104"/>
    </source>
</evidence>
<sequence>MLKLVRYSSLIFILLFSFNFGTEAKPVDGDVPESADSPDIQWASVPEMDEGSMMAMLNSMIDVIRARLSGWMYGSVSNDEVEVEQNGGFMSMIHGMFSRLTNIAMDMMGQMRRMRDKSTKDKLTESSSTVEEDISASVNSSTLATRLKNQMDQTKERIKDAWNNLVKKYQNATSSKMTRLSPVAPSEDYHLIDDEAKANMNLQSDNKRVIRSVNNADDNIGQSQDLDSESKSAVLARLITMDEWLRKRSGKGKSKQLESLIARPDETDDRKPNIFDRMKGAMDNARSKFFGAIGKFMNGSMINTDSDDDSTNMTEDDPKNWWSMLMPKEGSKRPDREPLNPRNLFPTKTTHPFNIPKTNNENDLIPMIPSSRPIDVDWSVKSVERDERTDKVDNVEQSRTTIEFMDKFKSEMEMFKSSMDGPNDNLEMAMEKLASWGLFVRGLTESKNLDDFWGKLTQQN</sequence>
<gene>
    <name evidence="3" type="primary">107359911</name>
</gene>
<dbReference type="EMBL" id="CAEY01001374">
    <property type="status" value="NOT_ANNOTATED_CDS"/>
    <property type="molecule type" value="Genomic_DNA"/>
</dbReference>
<feature type="chain" id="PRO_5004591014" evidence="2">
    <location>
        <begin position="25"/>
        <end position="460"/>
    </location>
</feature>
<accession>T1K359</accession>
<reference evidence="3" key="2">
    <citation type="submission" date="2015-06" db="UniProtKB">
        <authorList>
            <consortium name="EnsemblMetazoa"/>
        </authorList>
    </citation>
    <scope>IDENTIFICATION</scope>
</reference>
<name>T1K359_TETUR</name>
<feature type="compositionally biased region" description="Polar residues" evidence="1">
    <location>
        <begin position="346"/>
        <end position="362"/>
    </location>
</feature>
<evidence type="ECO:0000256" key="2">
    <source>
        <dbReference type="SAM" id="SignalP"/>
    </source>
</evidence>
<reference evidence="4" key="1">
    <citation type="submission" date="2011-08" db="EMBL/GenBank/DDBJ databases">
        <authorList>
            <person name="Rombauts S."/>
        </authorList>
    </citation>
    <scope>NUCLEOTIDE SEQUENCE</scope>
    <source>
        <strain evidence="4">London</strain>
    </source>
</reference>
<dbReference type="KEGG" id="tut:107359911"/>
<protein>
    <submittedName>
        <fullName evidence="3">Uncharacterized protein</fullName>
    </submittedName>
</protein>
<dbReference type="EnsemblMetazoa" id="tetur04g07500.1">
    <property type="protein sequence ID" value="tetur04g07500.1"/>
    <property type="gene ID" value="tetur04g07500"/>
</dbReference>
<proteinExistence type="predicted"/>
<dbReference type="OMA" id="DESKANR"/>
<evidence type="ECO:0000256" key="1">
    <source>
        <dbReference type="SAM" id="MobiDB-lite"/>
    </source>
</evidence>
<feature type="signal peptide" evidence="2">
    <location>
        <begin position="1"/>
        <end position="24"/>
    </location>
</feature>
<keyword evidence="2" id="KW-0732">Signal</keyword>
<organism evidence="3 4">
    <name type="scientific">Tetranychus urticae</name>
    <name type="common">Two-spotted spider mite</name>
    <dbReference type="NCBI Taxonomy" id="32264"/>
    <lineage>
        <taxon>Eukaryota</taxon>
        <taxon>Metazoa</taxon>
        <taxon>Ecdysozoa</taxon>
        <taxon>Arthropoda</taxon>
        <taxon>Chelicerata</taxon>
        <taxon>Arachnida</taxon>
        <taxon>Acari</taxon>
        <taxon>Acariformes</taxon>
        <taxon>Trombidiformes</taxon>
        <taxon>Prostigmata</taxon>
        <taxon>Eleutherengona</taxon>
        <taxon>Raphignathae</taxon>
        <taxon>Tetranychoidea</taxon>
        <taxon>Tetranychidae</taxon>
        <taxon>Tetranychus</taxon>
    </lineage>
</organism>
<dbReference type="Proteomes" id="UP000015104">
    <property type="component" value="Unassembled WGS sequence"/>
</dbReference>
<feature type="region of interest" description="Disordered" evidence="1">
    <location>
        <begin position="329"/>
        <end position="363"/>
    </location>
</feature>
<dbReference type="AlphaFoldDB" id="T1K359"/>